<feature type="region of interest" description="Disordered" evidence="1">
    <location>
        <begin position="318"/>
        <end position="358"/>
    </location>
</feature>
<dbReference type="AlphaFoldDB" id="A0A8D2LUK6"/>
<keyword evidence="3" id="KW-1185">Reference proteome</keyword>
<feature type="compositionally biased region" description="Low complexity" evidence="1">
    <location>
        <begin position="85"/>
        <end position="94"/>
    </location>
</feature>
<feature type="compositionally biased region" description="Basic and acidic residues" evidence="1">
    <location>
        <begin position="139"/>
        <end position="151"/>
    </location>
</feature>
<name>A0A8D2LUK6_VARKO</name>
<organism evidence="2 3">
    <name type="scientific">Varanus komodoensis</name>
    <name type="common">Komodo dragon</name>
    <dbReference type="NCBI Taxonomy" id="61221"/>
    <lineage>
        <taxon>Eukaryota</taxon>
        <taxon>Metazoa</taxon>
        <taxon>Chordata</taxon>
        <taxon>Craniata</taxon>
        <taxon>Vertebrata</taxon>
        <taxon>Euteleostomi</taxon>
        <taxon>Lepidosauria</taxon>
        <taxon>Squamata</taxon>
        <taxon>Bifurcata</taxon>
        <taxon>Unidentata</taxon>
        <taxon>Episquamata</taxon>
        <taxon>Toxicofera</taxon>
        <taxon>Anguimorpha</taxon>
        <taxon>Paleoanguimorpha</taxon>
        <taxon>Varanoidea</taxon>
        <taxon>Varanidae</taxon>
        <taxon>Varanus</taxon>
    </lineage>
</organism>
<proteinExistence type="predicted"/>
<evidence type="ECO:0000313" key="3">
    <source>
        <dbReference type="Proteomes" id="UP000694545"/>
    </source>
</evidence>
<accession>A0A8D2LUK6</accession>
<dbReference type="Ensembl" id="ENSVKKT00000028262.1">
    <property type="protein sequence ID" value="ENSVKKP00000027594.1"/>
    <property type="gene ID" value="ENSVKKG00000017920.1"/>
</dbReference>
<reference evidence="2" key="1">
    <citation type="submission" date="2025-08" db="UniProtKB">
        <authorList>
            <consortium name="Ensembl"/>
        </authorList>
    </citation>
    <scope>IDENTIFICATION</scope>
</reference>
<evidence type="ECO:0000313" key="2">
    <source>
        <dbReference type="Ensembl" id="ENSVKKP00000027594.1"/>
    </source>
</evidence>
<feature type="compositionally biased region" description="Basic and acidic residues" evidence="1">
    <location>
        <begin position="341"/>
        <end position="358"/>
    </location>
</feature>
<evidence type="ECO:0000256" key="1">
    <source>
        <dbReference type="SAM" id="MobiDB-lite"/>
    </source>
</evidence>
<reference evidence="2" key="2">
    <citation type="submission" date="2025-09" db="UniProtKB">
        <authorList>
            <consortium name="Ensembl"/>
        </authorList>
    </citation>
    <scope>IDENTIFICATION</scope>
</reference>
<dbReference type="Proteomes" id="UP000694545">
    <property type="component" value="Unplaced"/>
</dbReference>
<sequence>MLSESRVRSRLALPGAGPFRDSGAPVGTSKDQEPSLQPASLLGAKGRAFARSAGEPGFGKAEGLAPGALRWDCGKPSAKEERDGPPSSWAASPSGKRGASPAAEEKMLSVLSPSVLRRPSPSAEDKLSRSSSALSEYVEELRRKRLSEKEPGSLALEDAPSLPIYQTTGASSLRRRRTLKDDDGGGGDDLPGKLGELGGSLGVGLARSSSLRSVASEEAAPPPRSPALKRISQFGSCDSLAQSVDDTCAKLRSPTLGSSRLRPWRSCLQASLEDAMDADLGQESLVFQGRGFAEVPSEGKAADPFAWKIPTLSYERKIGPDADDFPPAIRKTQSASSLSRGPRERKEGQRAVSVRFEDEVAPDRTFLSEMKALLSPGPRVREDPAHLSDSSDSSGSVVSLKSADSIKSRPKARRPEGEGCVAKAALEGAGAGQRSEAEGKEDSVSSIMMKYLGKE</sequence>
<feature type="compositionally biased region" description="Low complexity" evidence="1">
    <location>
        <begin position="387"/>
        <end position="405"/>
    </location>
</feature>
<feature type="compositionally biased region" description="Low complexity" evidence="1">
    <location>
        <begin position="108"/>
        <end position="122"/>
    </location>
</feature>
<feature type="region of interest" description="Disordered" evidence="1">
    <location>
        <begin position="1"/>
        <end position="201"/>
    </location>
</feature>
<dbReference type="OMA" id="CRTFKED"/>
<feature type="region of interest" description="Disordered" evidence="1">
    <location>
        <begin position="374"/>
        <end position="455"/>
    </location>
</feature>
<protein>
    <submittedName>
        <fullName evidence="2">Uncharacterized protein</fullName>
    </submittedName>
</protein>